<proteinExistence type="predicted"/>
<reference evidence="3" key="1">
    <citation type="submission" date="2025-08" db="UniProtKB">
        <authorList>
            <consortium name="Ensembl"/>
        </authorList>
    </citation>
    <scope>IDENTIFICATION</scope>
</reference>
<dbReference type="PROSITE" id="PS50041">
    <property type="entry name" value="C_TYPE_LECTIN_2"/>
    <property type="match status" value="2"/>
</dbReference>
<reference evidence="3" key="2">
    <citation type="submission" date="2025-09" db="UniProtKB">
        <authorList>
            <consortium name="Ensembl"/>
        </authorList>
    </citation>
    <scope>IDENTIFICATION</scope>
</reference>
<dbReference type="Pfam" id="PF00059">
    <property type="entry name" value="Lectin_C"/>
    <property type="match status" value="2"/>
</dbReference>
<dbReference type="SUPFAM" id="SSF56436">
    <property type="entry name" value="C-type lectin-like"/>
    <property type="match status" value="2"/>
</dbReference>
<evidence type="ECO:0000259" key="2">
    <source>
        <dbReference type="PROSITE" id="PS50041"/>
    </source>
</evidence>
<dbReference type="AlphaFoldDB" id="A0A8C9XC25"/>
<name>A0A8C9XC25_SANLU</name>
<feature type="domain" description="C-type lectin" evidence="2">
    <location>
        <begin position="136"/>
        <end position="241"/>
    </location>
</feature>
<evidence type="ECO:0000313" key="3">
    <source>
        <dbReference type="Ensembl" id="ENSSLUP00000008908.1"/>
    </source>
</evidence>
<dbReference type="Proteomes" id="UP000694568">
    <property type="component" value="Unplaced"/>
</dbReference>
<dbReference type="Ensembl" id="ENSSLUT00000009195.1">
    <property type="protein sequence ID" value="ENSSLUP00000008908.1"/>
    <property type="gene ID" value="ENSSLUG00000004190.1"/>
</dbReference>
<keyword evidence="4" id="KW-1185">Reference proteome</keyword>
<dbReference type="PANTHER" id="PTHR45784">
    <property type="entry name" value="C-TYPE LECTIN DOMAIN FAMILY 20 MEMBER A-RELATED"/>
    <property type="match status" value="1"/>
</dbReference>
<dbReference type="InterPro" id="IPR018378">
    <property type="entry name" value="C-type_lectin_CS"/>
</dbReference>
<dbReference type="PROSITE" id="PS00615">
    <property type="entry name" value="C_TYPE_LECTIN_1"/>
    <property type="match status" value="1"/>
</dbReference>
<dbReference type="Gene3D" id="3.10.100.10">
    <property type="entry name" value="Mannose-Binding Protein A, subunit A"/>
    <property type="match status" value="2"/>
</dbReference>
<dbReference type="InterPro" id="IPR001304">
    <property type="entry name" value="C-type_lectin-like"/>
</dbReference>
<keyword evidence="1" id="KW-1015">Disulfide bond</keyword>
<protein>
    <submittedName>
        <fullName evidence="3">Si:dkey-83f18.11</fullName>
    </submittedName>
</protein>
<feature type="domain" description="C-type lectin" evidence="2">
    <location>
        <begin position="38"/>
        <end position="136"/>
    </location>
</feature>
<sequence length="251" mass="29135">MKQKLSGSACSETLTGVGQMGAVSLSDSGMNMNLRRHKTWKAAQEYCRKNHTDLATVANKADMKRLLGSTTAQYQGGAWIGLQRDWRWSLPGVEFNESKWFAGEPNNLNNQENCVWMKDDTWEDASCNGRHKFICYDGENMWCIESNMTWVDALYYCRDHYRDLVSIANQDEQLWVQERAKMASTPYVWLGLRYTCTLDFWFWVTDETVRFTNWGPGQSGDDCNLTYCVPSGIIEWHSGKCRNSHFRKYFK</sequence>
<dbReference type="InterPro" id="IPR016187">
    <property type="entry name" value="CTDL_fold"/>
</dbReference>
<dbReference type="PANTHER" id="PTHR45784:SF3">
    <property type="entry name" value="C-TYPE LECTIN DOMAIN FAMILY 4 MEMBER K-LIKE-RELATED"/>
    <property type="match status" value="1"/>
</dbReference>
<dbReference type="CDD" id="cd00037">
    <property type="entry name" value="CLECT"/>
    <property type="match status" value="1"/>
</dbReference>
<dbReference type="InterPro" id="IPR016186">
    <property type="entry name" value="C-type_lectin-like/link_sf"/>
</dbReference>
<evidence type="ECO:0000313" key="4">
    <source>
        <dbReference type="Proteomes" id="UP000694568"/>
    </source>
</evidence>
<evidence type="ECO:0000256" key="1">
    <source>
        <dbReference type="ARBA" id="ARBA00023157"/>
    </source>
</evidence>
<dbReference type="SMART" id="SM00034">
    <property type="entry name" value="CLECT"/>
    <property type="match status" value="2"/>
</dbReference>
<dbReference type="GeneTree" id="ENSGT01100000263473"/>
<accession>A0A8C9XC25</accession>
<organism evidence="3 4">
    <name type="scientific">Sander lucioperca</name>
    <name type="common">Pike-perch</name>
    <name type="synonym">Perca lucioperca</name>
    <dbReference type="NCBI Taxonomy" id="283035"/>
    <lineage>
        <taxon>Eukaryota</taxon>
        <taxon>Metazoa</taxon>
        <taxon>Chordata</taxon>
        <taxon>Craniata</taxon>
        <taxon>Vertebrata</taxon>
        <taxon>Euteleostomi</taxon>
        <taxon>Actinopterygii</taxon>
        <taxon>Neopterygii</taxon>
        <taxon>Teleostei</taxon>
        <taxon>Neoteleostei</taxon>
        <taxon>Acanthomorphata</taxon>
        <taxon>Eupercaria</taxon>
        <taxon>Perciformes</taxon>
        <taxon>Percoidei</taxon>
        <taxon>Percidae</taxon>
        <taxon>Luciopercinae</taxon>
        <taxon>Sander</taxon>
    </lineage>
</organism>